<feature type="region of interest" description="Disordered" evidence="1">
    <location>
        <begin position="1"/>
        <end position="25"/>
    </location>
</feature>
<evidence type="ECO:0000313" key="4">
    <source>
        <dbReference type="Proteomes" id="UP001055868"/>
    </source>
</evidence>
<dbReference type="Pfam" id="PF00775">
    <property type="entry name" value="Dioxygenase_C"/>
    <property type="match status" value="1"/>
</dbReference>
<protein>
    <submittedName>
        <fullName evidence="3">3,4-dioxygenase subunit beta</fullName>
    </submittedName>
</protein>
<gene>
    <name evidence="3" type="ORF">M4486_05840</name>
</gene>
<sequence>MEVAGDGRVSYQGRDLSHPEEPLADQGLGFDLATLLSRRRTLAGLGLGAAAVGLAACTSDASDDAASSSASDGGGSGTSDGEIPEETNGPYPADGTNGANVLTEAGIVRSDITSSFGDASARADGVPMTLTLTLTNLEADNDPYEGVAVYVWHCDAAGEYSLYSEGLEDENYLRGVQVADEKGQVTFTSIFPACYTGRWPHIHFEVYPDADSITSTDNLLATSQVALPQDVCETVYALDEYDGSAENLAQVTLDSDNVFGDDGGELQLADVDGDADSGFTVTLPVAIDPSTEPGQSTDAFGAGGGQGGTPPSDGGGAPPSDGGGQGGTPRGGASDGGESDGGSASGTQNSSSTSSSGGSGSAAAEASLVGGVLVASR</sequence>
<evidence type="ECO:0000313" key="3">
    <source>
        <dbReference type="EMBL" id="UQN31643.1"/>
    </source>
</evidence>
<keyword evidence="4" id="KW-1185">Reference proteome</keyword>
<feature type="domain" description="Intradiol ring-cleavage dioxygenases" evidence="2">
    <location>
        <begin position="125"/>
        <end position="196"/>
    </location>
</feature>
<dbReference type="Gene3D" id="2.60.130.10">
    <property type="entry name" value="Aromatic compound dioxygenase"/>
    <property type="match status" value="1"/>
</dbReference>
<reference evidence="3" key="1">
    <citation type="submission" date="2022-05" db="EMBL/GenBank/DDBJ databases">
        <title>Genomic analysis of Brachybacterium sp. CBA3104.</title>
        <authorList>
            <person name="Roh S.W."/>
            <person name="Kim Y.B."/>
            <person name="Kim Y."/>
        </authorList>
    </citation>
    <scope>NUCLEOTIDE SEQUENCE</scope>
    <source>
        <strain evidence="3">CBA3104</strain>
    </source>
</reference>
<dbReference type="PANTHER" id="PTHR34315:SF1">
    <property type="entry name" value="INTRADIOL RING-CLEAVAGE DIOXYGENASES DOMAIN-CONTAINING PROTEIN-RELATED"/>
    <property type="match status" value="1"/>
</dbReference>
<name>A0ABY4NDD3_9MICO</name>
<evidence type="ECO:0000259" key="2">
    <source>
        <dbReference type="Pfam" id="PF00775"/>
    </source>
</evidence>
<dbReference type="SUPFAM" id="SSF49482">
    <property type="entry name" value="Aromatic compound dioxygenase"/>
    <property type="match status" value="1"/>
</dbReference>
<proteinExistence type="predicted"/>
<dbReference type="InterPro" id="IPR000627">
    <property type="entry name" value="Intradiol_dOase_C"/>
</dbReference>
<accession>A0ABY4NDD3</accession>
<feature type="compositionally biased region" description="Gly residues" evidence="1">
    <location>
        <begin position="301"/>
        <end position="344"/>
    </location>
</feature>
<dbReference type="InterPro" id="IPR015889">
    <property type="entry name" value="Intradiol_dOase_core"/>
</dbReference>
<evidence type="ECO:0000256" key="1">
    <source>
        <dbReference type="SAM" id="MobiDB-lite"/>
    </source>
</evidence>
<feature type="compositionally biased region" description="Low complexity" evidence="1">
    <location>
        <begin position="345"/>
        <end position="371"/>
    </location>
</feature>
<feature type="region of interest" description="Disordered" evidence="1">
    <location>
        <begin position="62"/>
        <end position="98"/>
    </location>
</feature>
<feature type="region of interest" description="Disordered" evidence="1">
    <location>
        <begin position="285"/>
        <end position="377"/>
    </location>
</feature>
<organism evidence="3 4">
    <name type="scientific">Brachybacterium kimchii</name>
    <dbReference type="NCBI Taxonomy" id="2942909"/>
    <lineage>
        <taxon>Bacteria</taxon>
        <taxon>Bacillati</taxon>
        <taxon>Actinomycetota</taxon>
        <taxon>Actinomycetes</taxon>
        <taxon>Micrococcales</taxon>
        <taxon>Dermabacteraceae</taxon>
        <taxon>Brachybacterium</taxon>
    </lineage>
</organism>
<dbReference type="EMBL" id="CP097218">
    <property type="protein sequence ID" value="UQN31643.1"/>
    <property type="molecule type" value="Genomic_DNA"/>
</dbReference>
<feature type="compositionally biased region" description="Low complexity" evidence="1">
    <location>
        <begin position="62"/>
        <end position="71"/>
    </location>
</feature>
<dbReference type="PANTHER" id="PTHR34315">
    <property type="match status" value="1"/>
</dbReference>
<dbReference type="Proteomes" id="UP001055868">
    <property type="component" value="Chromosome"/>
</dbReference>